<dbReference type="InterPro" id="IPR003439">
    <property type="entry name" value="ABC_transporter-like_ATP-bd"/>
</dbReference>
<comment type="function">
    <text evidence="7">Involved in beta-(1--&gt;2)glucan export. Transmembrane domains (TMD) form a pore in the inner membrane and the ATP-binding domain (NBD) is responsible for energy generation.</text>
</comment>
<evidence type="ECO:0000256" key="2">
    <source>
        <dbReference type="ARBA" id="ARBA00022692"/>
    </source>
</evidence>
<evidence type="ECO:0000259" key="10">
    <source>
        <dbReference type="PROSITE" id="PS50893"/>
    </source>
</evidence>
<feature type="transmembrane region" description="Helical" evidence="9">
    <location>
        <begin position="259"/>
        <end position="278"/>
    </location>
</feature>
<dbReference type="SUPFAM" id="SSF90123">
    <property type="entry name" value="ABC transporter transmembrane region"/>
    <property type="match status" value="1"/>
</dbReference>
<evidence type="ECO:0000256" key="5">
    <source>
        <dbReference type="ARBA" id="ARBA00022989"/>
    </source>
</evidence>
<dbReference type="InterPro" id="IPR036640">
    <property type="entry name" value="ABC1_TM_sf"/>
</dbReference>
<keyword evidence="6 9" id="KW-0472">Membrane</keyword>
<feature type="region of interest" description="Disordered" evidence="8">
    <location>
        <begin position="14"/>
        <end position="40"/>
    </location>
</feature>
<organism evidence="12 13">
    <name type="scientific">Rhodopseudomonas julia</name>
    <dbReference type="NCBI Taxonomy" id="200617"/>
    <lineage>
        <taxon>Bacteria</taxon>
        <taxon>Pseudomonadati</taxon>
        <taxon>Pseudomonadota</taxon>
        <taxon>Alphaproteobacteria</taxon>
        <taxon>Hyphomicrobiales</taxon>
        <taxon>Nitrobacteraceae</taxon>
        <taxon>Rhodopseudomonas</taxon>
    </lineage>
</organism>
<evidence type="ECO:0000313" key="13">
    <source>
        <dbReference type="Proteomes" id="UP001230253"/>
    </source>
</evidence>
<dbReference type="PANTHER" id="PTHR24221:SF248">
    <property type="entry name" value="ABC TRANSPORTER TRANSMEMBRANE REGION"/>
    <property type="match status" value="1"/>
</dbReference>
<accession>A0ABU0C235</accession>
<comment type="caution">
    <text evidence="12">The sequence shown here is derived from an EMBL/GenBank/DDBJ whole genome shotgun (WGS) entry which is preliminary data.</text>
</comment>
<evidence type="ECO:0000256" key="6">
    <source>
        <dbReference type="ARBA" id="ARBA00023136"/>
    </source>
</evidence>
<dbReference type="InterPro" id="IPR003593">
    <property type="entry name" value="AAA+_ATPase"/>
</dbReference>
<feature type="transmembrane region" description="Helical" evidence="9">
    <location>
        <begin position="360"/>
        <end position="379"/>
    </location>
</feature>
<evidence type="ECO:0000256" key="9">
    <source>
        <dbReference type="SAM" id="Phobius"/>
    </source>
</evidence>
<feature type="transmembrane region" description="Helical" evidence="9">
    <location>
        <begin position="332"/>
        <end position="354"/>
    </location>
</feature>
<evidence type="ECO:0000256" key="3">
    <source>
        <dbReference type="ARBA" id="ARBA00022741"/>
    </source>
</evidence>
<feature type="domain" description="ABC transmembrane type-1" evidence="11">
    <location>
        <begin position="223"/>
        <end position="504"/>
    </location>
</feature>
<protein>
    <submittedName>
        <fullName evidence="12">ABC-type bacteriocin/lantibiotic exporter with double-glycine peptidase domain</fullName>
    </submittedName>
</protein>
<evidence type="ECO:0000256" key="4">
    <source>
        <dbReference type="ARBA" id="ARBA00022840"/>
    </source>
</evidence>
<gene>
    <name evidence="12" type="ORF">J2R99_000097</name>
</gene>
<dbReference type="Gene3D" id="3.40.50.300">
    <property type="entry name" value="P-loop containing nucleotide triphosphate hydrolases"/>
    <property type="match status" value="1"/>
</dbReference>
<dbReference type="InterPro" id="IPR011527">
    <property type="entry name" value="ABC1_TM_dom"/>
</dbReference>
<dbReference type="Gene3D" id="1.20.1560.10">
    <property type="entry name" value="ABC transporter type 1, transmembrane domain"/>
    <property type="match status" value="1"/>
</dbReference>
<keyword evidence="5 9" id="KW-1133">Transmembrane helix</keyword>
<dbReference type="PANTHER" id="PTHR24221">
    <property type="entry name" value="ATP-BINDING CASSETTE SUB-FAMILY B"/>
    <property type="match status" value="1"/>
</dbReference>
<evidence type="ECO:0000256" key="7">
    <source>
        <dbReference type="ARBA" id="ARBA00024722"/>
    </source>
</evidence>
<dbReference type="PROSITE" id="PS50929">
    <property type="entry name" value="ABC_TM1F"/>
    <property type="match status" value="1"/>
</dbReference>
<keyword evidence="4" id="KW-0067">ATP-binding</keyword>
<keyword evidence="2 9" id="KW-0812">Transmembrane</keyword>
<reference evidence="12 13" key="1">
    <citation type="submission" date="2023-07" db="EMBL/GenBank/DDBJ databases">
        <title>Genomic Encyclopedia of Type Strains, Phase IV (KMG-IV): sequencing the most valuable type-strain genomes for metagenomic binning, comparative biology and taxonomic classification.</title>
        <authorList>
            <person name="Goeker M."/>
        </authorList>
    </citation>
    <scope>NUCLEOTIDE SEQUENCE [LARGE SCALE GENOMIC DNA]</scope>
    <source>
        <strain evidence="12 13">DSM 11549</strain>
    </source>
</reference>
<dbReference type="Proteomes" id="UP001230253">
    <property type="component" value="Unassembled WGS sequence"/>
</dbReference>
<keyword evidence="3" id="KW-0547">Nucleotide-binding</keyword>
<sequence>MSAFSKHAGGIVAFTPGEGGEPQIPAATGKSTLLIPPGHSEPDAHDVDGIWLLRFRAAIERLEALVRRSRSGFAREAGLERLFCSVCVLSAADFPLRQILAALPANESALDADGLLSALGRLGFHAFRQRAKGPLPEGAGPTLFIGSKGETVLVFACPDSGRWKKISRDGEIEDVSGWRQFKRGTFWRISRDDETDPLSKIRRGHTGHSWFRALTSKFDKIGLGLLITSLAVAGTSVLLPLFTIQIYVHVISLGSLAPLPYFVFGMVLAIALEALLLAQRTRILAWIANRLEFLVSTASFERLLKIRPTISERAAVTDQAARLRTLENVREFITGPAATSLLEILASFASLAIIALLAGWLALIPFIGICMHLGLFLLLRRKARVMTSIAADESTEMQRITIEMLEKRDAICQAGLQHLWSQRLVRGARRQQSAQMSLRLVGAMGEAFSTFILTVATILLLASGVEAVWAGTLGTGGLLAATILGLRALAPSHVLCLSVQRFEQLRNSINQLNGLMEIPPERDETREYARMRPIEGAVSFLNTGFRAGDTRPVFVGLDLEVNPGSIIAITGANGTGKTTILKLIQGMSDLSIGAIRIDGIDLRQLPQEELRRRIAYVPQDPKLFPGTLRDNLLFANPFASEEKVGAILQKVGLSSDIAQLDEGLHFRVKDSEGTDFSSEFLFKFAIAQAILTESAILLIDEIPNTLLDGEIGELVRSLALSYRRRGTLFLVSHRSDFLVLADRVVALRYGKVPLVSSPDALLARVA</sequence>
<feature type="transmembrane region" description="Helical" evidence="9">
    <location>
        <begin position="440"/>
        <end position="462"/>
    </location>
</feature>
<dbReference type="PROSITE" id="PS50893">
    <property type="entry name" value="ABC_TRANSPORTER_2"/>
    <property type="match status" value="1"/>
</dbReference>
<dbReference type="EMBL" id="JAUSUK010000001">
    <property type="protein sequence ID" value="MDQ0324248.1"/>
    <property type="molecule type" value="Genomic_DNA"/>
</dbReference>
<evidence type="ECO:0000256" key="8">
    <source>
        <dbReference type="SAM" id="MobiDB-lite"/>
    </source>
</evidence>
<dbReference type="InterPro" id="IPR039421">
    <property type="entry name" value="Type_1_exporter"/>
</dbReference>
<dbReference type="SUPFAM" id="SSF52540">
    <property type="entry name" value="P-loop containing nucleoside triphosphate hydrolases"/>
    <property type="match status" value="1"/>
</dbReference>
<feature type="transmembrane region" description="Helical" evidence="9">
    <location>
        <begin position="468"/>
        <end position="490"/>
    </location>
</feature>
<dbReference type="Pfam" id="PF00005">
    <property type="entry name" value="ABC_tran"/>
    <property type="match status" value="1"/>
</dbReference>
<evidence type="ECO:0000313" key="12">
    <source>
        <dbReference type="EMBL" id="MDQ0324248.1"/>
    </source>
</evidence>
<dbReference type="InterPro" id="IPR027417">
    <property type="entry name" value="P-loop_NTPase"/>
</dbReference>
<proteinExistence type="predicted"/>
<feature type="domain" description="ABC transporter" evidence="10">
    <location>
        <begin position="538"/>
        <end position="765"/>
    </location>
</feature>
<feature type="transmembrane region" description="Helical" evidence="9">
    <location>
        <begin position="221"/>
        <end position="247"/>
    </location>
</feature>
<keyword evidence="13" id="KW-1185">Reference proteome</keyword>
<evidence type="ECO:0000256" key="1">
    <source>
        <dbReference type="ARBA" id="ARBA00004651"/>
    </source>
</evidence>
<dbReference type="RefSeq" id="WP_307152560.1">
    <property type="nucleotide sequence ID" value="NZ_JAUSUK010000001.1"/>
</dbReference>
<comment type="subcellular location">
    <subcellularLocation>
        <location evidence="1">Cell membrane</location>
        <topology evidence="1">Multi-pass membrane protein</topology>
    </subcellularLocation>
</comment>
<evidence type="ECO:0000259" key="11">
    <source>
        <dbReference type="PROSITE" id="PS50929"/>
    </source>
</evidence>
<name>A0ABU0C235_9BRAD</name>
<dbReference type="SMART" id="SM00382">
    <property type="entry name" value="AAA"/>
    <property type="match status" value="1"/>
</dbReference>